<dbReference type="PROSITE" id="PS51755">
    <property type="entry name" value="OMPR_PHOB"/>
    <property type="match status" value="1"/>
</dbReference>
<keyword evidence="3 8" id="KW-0597">Phosphoprotein</keyword>
<evidence type="ECO:0000313" key="12">
    <source>
        <dbReference type="EMBL" id="CVI24598.1"/>
    </source>
</evidence>
<dbReference type="SUPFAM" id="SSF52172">
    <property type="entry name" value="CheY-like"/>
    <property type="match status" value="1"/>
</dbReference>
<feature type="domain" description="Response regulatory" evidence="10">
    <location>
        <begin position="6"/>
        <end position="120"/>
    </location>
</feature>
<name>A0A822VBH9_AGRTU</name>
<dbReference type="InterPro" id="IPR039420">
    <property type="entry name" value="WalR-like"/>
</dbReference>
<dbReference type="GO" id="GO:0006355">
    <property type="term" value="P:regulation of DNA-templated transcription"/>
    <property type="evidence" value="ECO:0007669"/>
    <property type="project" value="InterPro"/>
</dbReference>
<dbReference type="PANTHER" id="PTHR48111:SF35">
    <property type="entry name" value="TRANSCRIPTIONAL REGULATORY PROTEIN QSEB"/>
    <property type="match status" value="1"/>
</dbReference>
<feature type="DNA-binding region" description="OmpR/PhoB-type" evidence="9">
    <location>
        <begin position="128"/>
        <end position="222"/>
    </location>
</feature>
<dbReference type="AlphaFoldDB" id="A0A822VBH9"/>
<feature type="domain" description="OmpR/PhoB-type" evidence="11">
    <location>
        <begin position="128"/>
        <end position="222"/>
    </location>
</feature>
<dbReference type="InterPro" id="IPR001789">
    <property type="entry name" value="Sig_transdc_resp-reg_receiver"/>
</dbReference>
<keyword evidence="5" id="KW-0805">Transcription regulation</keyword>
<dbReference type="Gene3D" id="3.40.50.2300">
    <property type="match status" value="1"/>
</dbReference>
<accession>A0A822VBH9</accession>
<dbReference type="Gene3D" id="1.10.10.10">
    <property type="entry name" value="Winged helix-like DNA-binding domain superfamily/Winged helix DNA-binding domain"/>
    <property type="match status" value="1"/>
</dbReference>
<reference evidence="12 13" key="1">
    <citation type="submission" date="2016-01" db="EMBL/GenBank/DDBJ databases">
        <authorList>
            <person name="Regsiter A."/>
            <person name="william w."/>
        </authorList>
    </citation>
    <scope>NUCLEOTIDE SEQUENCE [LARGE SCALE GENOMIC DNA]</scope>
    <source>
        <strain evidence="12 13">B6</strain>
    </source>
</reference>
<evidence type="ECO:0000256" key="9">
    <source>
        <dbReference type="PROSITE-ProRule" id="PRU01091"/>
    </source>
</evidence>
<dbReference type="InterPro" id="IPR036388">
    <property type="entry name" value="WH-like_DNA-bd_sf"/>
</dbReference>
<evidence type="ECO:0000256" key="1">
    <source>
        <dbReference type="ARBA" id="ARBA00004496"/>
    </source>
</evidence>
<keyword evidence="6 9" id="KW-0238">DNA-binding</keyword>
<dbReference type="GO" id="GO:0000156">
    <property type="term" value="F:phosphorelay response regulator activity"/>
    <property type="evidence" value="ECO:0007669"/>
    <property type="project" value="TreeGrafter"/>
</dbReference>
<dbReference type="Proteomes" id="UP000192074">
    <property type="component" value="Unassembled WGS sequence"/>
</dbReference>
<dbReference type="Pfam" id="PF00072">
    <property type="entry name" value="Response_reg"/>
    <property type="match status" value="1"/>
</dbReference>
<protein>
    <submittedName>
        <fullName evidence="12">Transcriptional regulatory protein QseB</fullName>
    </submittedName>
</protein>
<dbReference type="InterPro" id="IPR011006">
    <property type="entry name" value="CheY-like_superfamily"/>
</dbReference>
<evidence type="ECO:0000256" key="5">
    <source>
        <dbReference type="ARBA" id="ARBA00023015"/>
    </source>
</evidence>
<dbReference type="InterPro" id="IPR001867">
    <property type="entry name" value="OmpR/PhoB-type_DNA-bd"/>
</dbReference>
<organism evidence="12 13">
    <name type="scientific">Agrobacterium tumefaciens str. B6</name>
    <dbReference type="NCBI Taxonomy" id="1183423"/>
    <lineage>
        <taxon>Bacteria</taxon>
        <taxon>Pseudomonadati</taxon>
        <taxon>Pseudomonadota</taxon>
        <taxon>Alphaproteobacteria</taxon>
        <taxon>Hyphomicrobiales</taxon>
        <taxon>Rhizobiaceae</taxon>
        <taxon>Rhizobium/Agrobacterium group</taxon>
        <taxon>Agrobacterium</taxon>
        <taxon>Agrobacterium tumefaciens complex</taxon>
    </lineage>
</organism>
<evidence type="ECO:0000256" key="2">
    <source>
        <dbReference type="ARBA" id="ARBA00022490"/>
    </source>
</evidence>
<dbReference type="GO" id="GO:0000976">
    <property type="term" value="F:transcription cis-regulatory region binding"/>
    <property type="evidence" value="ECO:0007669"/>
    <property type="project" value="TreeGrafter"/>
</dbReference>
<evidence type="ECO:0000259" key="11">
    <source>
        <dbReference type="PROSITE" id="PS51755"/>
    </source>
</evidence>
<gene>
    <name evidence="12" type="primary">qseB</name>
    <name evidence="12" type="ORF">AGR4A_pAt10204</name>
</gene>
<proteinExistence type="predicted"/>
<dbReference type="GO" id="GO:0032993">
    <property type="term" value="C:protein-DNA complex"/>
    <property type="evidence" value="ECO:0007669"/>
    <property type="project" value="TreeGrafter"/>
</dbReference>
<dbReference type="SMART" id="SM00448">
    <property type="entry name" value="REC"/>
    <property type="match status" value="1"/>
</dbReference>
<evidence type="ECO:0000256" key="8">
    <source>
        <dbReference type="PROSITE-ProRule" id="PRU00169"/>
    </source>
</evidence>
<evidence type="ECO:0000256" key="3">
    <source>
        <dbReference type="ARBA" id="ARBA00022553"/>
    </source>
</evidence>
<evidence type="ECO:0000256" key="7">
    <source>
        <dbReference type="ARBA" id="ARBA00023163"/>
    </source>
</evidence>
<keyword evidence="4" id="KW-0902">Two-component regulatory system</keyword>
<dbReference type="Pfam" id="PF00486">
    <property type="entry name" value="Trans_reg_C"/>
    <property type="match status" value="1"/>
</dbReference>
<dbReference type="PROSITE" id="PS50110">
    <property type="entry name" value="RESPONSE_REGULATORY"/>
    <property type="match status" value="1"/>
</dbReference>
<sequence>MEAQLRILIVEDDPILLDGLSEGLKLSGFVADGVATAADATEALRTDRFDAVVLDRMLPDGSGLDVLSSIRRAGNRIPVLLLTAKDEVGDRIDGLDAGADDYLGKPFDLDEVAARLRAITRRAGGRASATIQVRELTLDPASMQVSRNGMEVSLSRREFSILHALMESPQAIHSKQSLEERLYGWQEDVESNTIEVHIHKLRAKLGSSAIETVRGVGYRLGVV</sequence>
<dbReference type="CDD" id="cd00383">
    <property type="entry name" value="trans_reg_C"/>
    <property type="match status" value="1"/>
</dbReference>
<dbReference type="CDD" id="cd17624">
    <property type="entry name" value="REC_OmpR_PmrA-like"/>
    <property type="match status" value="1"/>
</dbReference>
<keyword evidence="7" id="KW-0804">Transcription</keyword>
<keyword evidence="2" id="KW-0963">Cytoplasm</keyword>
<comment type="caution">
    <text evidence="12">The sequence shown here is derived from an EMBL/GenBank/DDBJ whole genome shotgun (WGS) entry which is preliminary data.</text>
</comment>
<dbReference type="PANTHER" id="PTHR48111">
    <property type="entry name" value="REGULATOR OF RPOS"/>
    <property type="match status" value="1"/>
</dbReference>
<evidence type="ECO:0000259" key="10">
    <source>
        <dbReference type="PROSITE" id="PS50110"/>
    </source>
</evidence>
<dbReference type="GO" id="GO:0005829">
    <property type="term" value="C:cytosol"/>
    <property type="evidence" value="ECO:0007669"/>
    <property type="project" value="TreeGrafter"/>
</dbReference>
<feature type="modified residue" description="4-aspartylphosphate" evidence="8">
    <location>
        <position position="55"/>
    </location>
</feature>
<dbReference type="EMBL" id="FCNL01000040">
    <property type="protein sequence ID" value="CVI24598.1"/>
    <property type="molecule type" value="Genomic_DNA"/>
</dbReference>
<evidence type="ECO:0000256" key="4">
    <source>
        <dbReference type="ARBA" id="ARBA00023012"/>
    </source>
</evidence>
<evidence type="ECO:0000256" key="6">
    <source>
        <dbReference type="ARBA" id="ARBA00023125"/>
    </source>
</evidence>
<comment type="subcellular location">
    <subcellularLocation>
        <location evidence="1">Cytoplasm</location>
    </subcellularLocation>
</comment>
<evidence type="ECO:0000313" key="13">
    <source>
        <dbReference type="Proteomes" id="UP000192074"/>
    </source>
</evidence>
<dbReference type="SMART" id="SM00862">
    <property type="entry name" value="Trans_reg_C"/>
    <property type="match status" value="1"/>
</dbReference>